<keyword evidence="3" id="KW-1185">Reference proteome</keyword>
<name>A0A9D5CZJ5_9LILI</name>
<feature type="region of interest" description="Disordered" evidence="1">
    <location>
        <begin position="20"/>
        <end position="41"/>
    </location>
</feature>
<evidence type="ECO:0000313" key="2">
    <source>
        <dbReference type="EMBL" id="KAJ0981847.1"/>
    </source>
</evidence>
<reference evidence="2" key="2">
    <citation type="journal article" date="2022" name="Hortic Res">
        <title>The genome of Dioscorea zingiberensis sheds light on the biosynthesis, origin and evolution of the medicinally important diosgenin saponins.</title>
        <authorList>
            <person name="Li Y."/>
            <person name="Tan C."/>
            <person name="Li Z."/>
            <person name="Guo J."/>
            <person name="Li S."/>
            <person name="Chen X."/>
            <person name="Wang C."/>
            <person name="Dai X."/>
            <person name="Yang H."/>
            <person name="Song W."/>
            <person name="Hou L."/>
            <person name="Xu J."/>
            <person name="Tong Z."/>
            <person name="Xu A."/>
            <person name="Yuan X."/>
            <person name="Wang W."/>
            <person name="Yang Q."/>
            <person name="Chen L."/>
            <person name="Sun Z."/>
            <person name="Wang K."/>
            <person name="Pan B."/>
            <person name="Chen J."/>
            <person name="Bao Y."/>
            <person name="Liu F."/>
            <person name="Qi X."/>
            <person name="Gang D.R."/>
            <person name="Wen J."/>
            <person name="Li J."/>
        </authorList>
    </citation>
    <scope>NUCLEOTIDE SEQUENCE</scope>
    <source>
        <strain evidence="2">Dzin_1.0</strain>
    </source>
</reference>
<reference evidence="2" key="1">
    <citation type="submission" date="2021-03" db="EMBL/GenBank/DDBJ databases">
        <authorList>
            <person name="Li Z."/>
            <person name="Yang C."/>
        </authorList>
    </citation>
    <scope>NUCLEOTIDE SEQUENCE</scope>
    <source>
        <strain evidence="2">Dzin_1.0</strain>
        <tissue evidence="2">Leaf</tissue>
    </source>
</reference>
<evidence type="ECO:0000313" key="3">
    <source>
        <dbReference type="Proteomes" id="UP001085076"/>
    </source>
</evidence>
<dbReference type="EMBL" id="JAGGNH010000002">
    <property type="protein sequence ID" value="KAJ0981847.1"/>
    <property type="molecule type" value="Genomic_DNA"/>
</dbReference>
<evidence type="ECO:0000256" key="1">
    <source>
        <dbReference type="SAM" id="MobiDB-lite"/>
    </source>
</evidence>
<gene>
    <name evidence="2" type="ORF">J5N97_010102</name>
</gene>
<protein>
    <submittedName>
        <fullName evidence="2">Uncharacterized protein</fullName>
    </submittedName>
</protein>
<feature type="compositionally biased region" description="Low complexity" evidence="1">
    <location>
        <begin position="24"/>
        <end position="35"/>
    </location>
</feature>
<organism evidence="2 3">
    <name type="scientific">Dioscorea zingiberensis</name>
    <dbReference type="NCBI Taxonomy" id="325984"/>
    <lineage>
        <taxon>Eukaryota</taxon>
        <taxon>Viridiplantae</taxon>
        <taxon>Streptophyta</taxon>
        <taxon>Embryophyta</taxon>
        <taxon>Tracheophyta</taxon>
        <taxon>Spermatophyta</taxon>
        <taxon>Magnoliopsida</taxon>
        <taxon>Liliopsida</taxon>
        <taxon>Dioscoreales</taxon>
        <taxon>Dioscoreaceae</taxon>
        <taxon>Dioscorea</taxon>
    </lineage>
</organism>
<accession>A0A9D5CZJ5</accession>
<dbReference type="AlphaFoldDB" id="A0A9D5CZJ5"/>
<sequence length="136" mass="14575">MIISFFECVLLQKGRRGKEGVDKSSIASGAAAGSSGDKEGEKVTELELELVLGLALDEVEGVIIEDEGEAVDSSSSSRKLRSSLRSGSEAALEAETEKGISAMQGFSSTRVQRALQWLRRRRGGVYTFSDGEAMLE</sequence>
<feature type="compositionally biased region" description="Low complexity" evidence="1">
    <location>
        <begin position="73"/>
        <end position="88"/>
    </location>
</feature>
<proteinExistence type="predicted"/>
<feature type="region of interest" description="Disordered" evidence="1">
    <location>
        <begin position="67"/>
        <end position="88"/>
    </location>
</feature>
<dbReference type="Proteomes" id="UP001085076">
    <property type="component" value="Miscellaneous, Linkage group lg02"/>
</dbReference>
<comment type="caution">
    <text evidence="2">The sequence shown here is derived from an EMBL/GenBank/DDBJ whole genome shotgun (WGS) entry which is preliminary data.</text>
</comment>